<proteinExistence type="predicted"/>
<reference evidence="2 3" key="1">
    <citation type="journal article" date="2020" name="IScience">
        <title>Genome Sequencing of the Endangered Kingdonia uniflora (Circaeasteraceae, Ranunculales) Reveals Potential Mechanisms of Evolutionary Specialization.</title>
        <authorList>
            <person name="Sun Y."/>
            <person name="Deng T."/>
            <person name="Zhang A."/>
            <person name="Moore M.J."/>
            <person name="Landis J.B."/>
            <person name="Lin N."/>
            <person name="Zhang H."/>
            <person name="Zhang X."/>
            <person name="Huang J."/>
            <person name="Zhang X."/>
            <person name="Sun H."/>
            <person name="Wang H."/>
        </authorList>
    </citation>
    <scope>NUCLEOTIDE SEQUENCE [LARGE SCALE GENOMIC DNA]</scope>
    <source>
        <strain evidence="2">TB1705</strain>
        <tissue evidence="2">Leaf</tissue>
    </source>
</reference>
<dbReference type="EMBL" id="JACGCM010000674">
    <property type="protein sequence ID" value="KAF6168848.1"/>
    <property type="molecule type" value="Genomic_DNA"/>
</dbReference>
<dbReference type="Proteomes" id="UP000541444">
    <property type="component" value="Unassembled WGS sequence"/>
</dbReference>
<dbReference type="AlphaFoldDB" id="A0A7J7NPJ2"/>
<organism evidence="2 3">
    <name type="scientific">Kingdonia uniflora</name>
    <dbReference type="NCBI Taxonomy" id="39325"/>
    <lineage>
        <taxon>Eukaryota</taxon>
        <taxon>Viridiplantae</taxon>
        <taxon>Streptophyta</taxon>
        <taxon>Embryophyta</taxon>
        <taxon>Tracheophyta</taxon>
        <taxon>Spermatophyta</taxon>
        <taxon>Magnoliopsida</taxon>
        <taxon>Ranunculales</taxon>
        <taxon>Circaeasteraceae</taxon>
        <taxon>Kingdonia</taxon>
    </lineage>
</organism>
<protein>
    <submittedName>
        <fullName evidence="2">Uncharacterized protein</fullName>
    </submittedName>
</protein>
<sequence>MECAHVEDDTSYENEESEDFENSSEMGDGIEEEKDMDLVIGIKFCTQEEAIEFYNQHAKKIVLQNLIALDHISAWILEHKEELK</sequence>
<evidence type="ECO:0000313" key="3">
    <source>
        <dbReference type="Proteomes" id="UP000541444"/>
    </source>
</evidence>
<name>A0A7J7NPJ2_9MAGN</name>
<feature type="compositionally biased region" description="Acidic residues" evidence="1">
    <location>
        <begin position="9"/>
        <end position="30"/>
    </location>
</feature>
<gene>
    <name evidence="2" type="ORF">GIB67_041732</name>
</gene>
<evidence type="ECO:0000313" key="2">
    <source>
        <dbReference type="EMBL" id="KAF6168848.1"/>
    </source>
</evidence>
<accession>A0A7J7NPJ2</accession>
<feature type="region of interest" description="Disordered" evidence="1">
    <location>
        <begin position="1"/>
        <end position="30"/>
    </location>
</feature>
<comment type="caution">
    <text evidence="2">The sequence shown here is derived from an EMBL/GenBank/DDBJ whole genome shotgun (WGS) entry which is preliminary data.</text>
</comment>
<keyword evidence="3" id="KW-1185">Reference proteome</keyword>
<evidence type="ECO:0000256" key="1">
    <source>
        <dbReference type="SAM" id="MobiDB-lite"/>
    </source>
</evidence>